<dbReference type="EMBL" id="JAOTPV010000094">
    <property type="protein sequence ID" value="KAJ4465065.1"/>
    <property type="molecule type" value="Genomic_DNA"/>
</dbReference>
<proteinExistence type="predicted"/>
<reference evidence="1" key="1">
    <citation type="submission" date="2022-08" db="EMBL/GenBank/DDBJ databases">
        <title>A Global Phylogenomic Analysis of the Shiitake Genus Lentinula.</title>
        <authorList>
            <consortium name="DOE Joint Genome Institute"/>
            <person name="Sierra-Patev S."/>
            <person name="Min B."/>
            <person name="Naranjo-Ortiz M."/>
            <person name="Looney B."/>
            <person name="Konkel Z."/>
            <person name="Slot J.C."/>
            <person name="Sakamoto Y."/>
            <person name="Steenwyk J.L."/>
            <person name="Rokas A."/>
            <person name="Carro J."/>
            <person name="Camarero S."/>
            <person name="Ferreira P."/>
            <person name="Molpeceres G."/>
            <person name="Ruiz-Duenas F.J."/>
            <person name="Serrano A."/>
            <person name="Henrissat B."/>
            <person name="Drula E."/>
            <person name="Hughes K.W."/>
            <person name="Mata J.L."/>
            <person name="Ishikawa N.K."/>
            <person name="Vargas-Isla R."/>
            <person name="Ushijima S."/>
            <person name="Smith C.A."/>
            <person name="Ahrendt S."/>
            <person name="Andreopoulos W."/>
            <person name="He G."/>
            <person name="Labutti K."/>
            <person name="Lipzen A."/>
            <person name="Ng V."/>
            <person name="Riley R."/>
            <person name="Sandor L."/>
            <person name="Barry K."/>
            <person name="Martinez A.T."/>
            <person name="Xiao Y."/>
            <person name="Gibbons J.G."/>
            <person name="Terashima K."/>
            <person name="Grigoriev I.V."/>
            <person name="Hibbett D.S."/>
        </authorList>
    </citation>
    <scope>NUCLEOTIDE SEQUENCE</scope>
    <source>
        <strain evidence="1">JLM2183</strain>
    </source>
</reference>
<evidence type="ECO:0000313" key="2">
    <source>
        <dbReference type="Proteomes" id="UP001150266"/>
    </source>
</evidence>
<protein>
    <recommendedName>
        <fullName evidence="3">F-box domain-containing protein</fullName>
    </recommendedName>
</protein>
<dbReference type="AlphaFoldDB" id="A0A9W8ZRK7"/>
<dbReference type="OrthoDB" id="3365698at2759"/>
<sequence>MKLPPIVRYTPYDVSLINRLPIELLSEIFAIHCQSHPPYIARNAPQFILARICTLWRAITYETPQVWRTLCLLLTNLDDRRIIRHWPNRAKTLLLDVGLVQLLEDGPVHQETLEYLVSLAPLCRAVDLSLFWKAWVQLPLPCVDNYPHLESASVTILGSYERNKISSNDSKSVCNRLNSLFSARNLRRTIIRSSSLKPKVRLGLRNLTLPMKRLTSLSLDLELYKADPMDGFAALNACKSLKACKIYIPFNRIPLIFVDLQIVLPHLEFLTIAFRGDYSASTFLENTLLPSLKVLDLHFSPENRGALAHITYRRCWNSLLVQIDRMDKYTKLRTLRLHGIVREAFQEHLHVLIAVENVILSHPRFPLCALLDIMSSEHDTSWISSSQLKRLEAVGAKWFKEVTRLIGDHSPNEVEGTVRKSGITKWWSNPAPVEVSILDSQVTFERVCQLIIGVACFDQSKEEREFFAEYDLGRYELFF</sequence>
<accession>A0A9W8ZRK7</accession>
<gene>
    <name evidence="1" type="ORF">J3R30DRAFT_3724829</name>
</gene>
<organism evidence="1 2">
    <name type="scientific">Lentinula aciculospora</name>
    <dbReference type="NCBI Taxonomy" id="153920"/>
    <lineage>
        <taxon>Eukaryota</taxon>
        <taxon>Fungi</taxon>
        <taxon>Dikarya</taxon>
        <taxon>Basidiomycota</taxon>
        <taxon>Agaricomycotina</taxon>
        <taxon>Agaricomycetes</taxon>
        <taxon>Agaricomycetidae</taxon>
        <taxon>Agaricales</taxon>
        <taxon>Marasmiineae</taxon>
        <taxon>Omphalotaceae</taxon>
        <taxon>Lentinula</taxon>
    </lineage>
</organism>
<name>A0A9W8ZRK7_9AGAR</name>
<evidence type="ECO:0000313" key="1">
    <source>
        <dbReference type="EMBL" id="KAJ4465065.1"/>
    </source>
</evidence>
<keyword evidence="2" id="KW-1185">Reference proteome</keyword>
<dbReference type="Proteomes" id="UP001150266">
    <property type="component" value="Unassembled WGS sequence"/>
</dbReference>
<evidence type="ECO:0008006" key="3">
    <source>
        <dbReference type="Google" id="ProtNLM"/>
    </source>
</evidence>
<comment type="caution">
    <text evidence="1">The sequence shown here is derived from an EMBL/GenBank/DDBJ whole genome shotgun (WGS) entry which is preliminary data.</text>
</comment>